<dbReference type="SUPFAM" id="SSF58014">
    <property type="entry name" value="Coiled-coil domain of nucleotide exchange factor GrpE"/>
    <property type="match status" value="1"/>
</dbReference>
<evidence type="ECO:0000256" key="2">
    <source>
        <dbReference type="ARBA" id="ARBA00009054"/>
    </source>
</evidence>
<keyword evidence="15" id="KW-1185">Reference proteome</keyword>
<dbReference type="AlphaFoldDB" id="D6XWB7"/>
<dbReference type="HOGENOM" id="CLU_057217_5_2_9"/>
<keyword evidence="4 10" id="KW-0963">Cytoplasm</keyword>
<proteinExistence type="inferred from homology"/>
<evidence type="ECO:0000256" key="1">
    <source>
        <dbReference type="ARBA" id="ARBA00004496"/>
    </source>
</evidence>
<evidence type="ECO:0000313" key="15">
    <source>
        <dbReference type="Proteomes" id="UP000000271"/>
    </source>
</evidence>
<feature type="compositionally biased region" description="Acidic residues" evidence="13">
    <location>
        <begin position="21"/>
        <end position="47"/>
    </location>
</feature>
<dbReference type="RefSeq" id="WP_013173293.1">
    <property type="nucleotide sequence ID" value="NC_014219.1"/>
</dbReference>
<evidence type="ECO:0000313" key="14">
    <source>
        <dbReference type="EMBL" id="ADH99871.1"/>
    </source>
</evidence>
<dbReference type="GO" id="GO:0051087">
    <property type="term" value="F:protein-folding chaperone binding"/>
    <property type="evidence" value="ECO:0007669"/>
    <property type="project" value="InterPro"/>
</dbReference>
<dbReference type="STRING" id="439292.Bsel_2369"/>
<evidence type="ECO:0000256" key="6">
    <source>
        <dbReference type="ARBA" id="ARBA00023186"/>
    </source>
</evidence>
<comment type="subcellular location">
    <subcellularLocation>
        <location evidence="1 10">Cytoplasm</location>
    </subcellularLocation>
</comment>
<dbReference type="PRINTS" id="PR00773">
    <property type="entry name" value="GRPEPROTEIN"/>
</dbReference>
<dbReference type="Gene3D" id="2.30.22.10">
    <property type="entry name" value="Head domain of nucleotide exchange factor GrpE"/>
    <property type="match status" value="1"/>
</dbReference>
<evidence type="ECO:0000256" key="4">
    <source>
        <dbReference type="ARBA" id="ARBA00022490"/>
    </source>
</evidence>
<evidence type="ECO:0000256" key="3">
    <source>
        <dbReference type="ARBA" id="ARBA00011738"/>
    </source>
</evidence>
<feature type="compositionally biased region" description="Basic and acidic residues" evidence="13">
    <location>
        <begin position="1"/>
        <end position="10"/>
    </location>
</feature>
<comment type="function">
    <text evidence="7 10 11">Participates actively in the response to hyperosmotic and heat shock by preventing the aggregation of stress-denatured proteins, in association with DnaK and GrpE. It is the nucleotide exchange factor for DnaK and may function as a thermosensor. Unfolded proteins bind initially to DnaJ; upon interaction with the DnaJ-bound protein, DnaK hydrolyzes its bound ATP, resulting in the formation of a stable complex. GrpE releases ADP from DnaK; ATP binding to DnaK triggers the release of the substrate protein, thus completing the reaction cycle. Several rounds of ATP-dependent interactions between DnaJ, DnaK and GrpE are required for fully efficient folding.</text>
</comment>
<organism evidence="14 15">
    <name type="scientific">Bacillus selenitireducens (strain ATCC 700615 / DSM 15326 / MLS10)</name>
    <dbReference type="NCBI Taxonomy" id="439292"/>
    <lineage>
        <taxon>Bacteria</taxon>
        <taxon>Bacillati</taxon>
        <taxon>Bacillota</taxon>
        <taxon>Bacilli</taxon>
        <taxon>Bacillales</taxon>
        <taxon>Bacillaceae</taxon>
        <taxon>Salisediminibacterium</taxon>
    </lineage>
</organism>
<dbReference type="PROSITE" id="PS01071">
    <property type="entry name" value="GRPE"/>
    <property type="match status" value="1"/>
</dbReference>
<dbReference type="InterPro" id="IPR013805">
    <property type="entry name" value="GrpE_CC"/>
</dbReference>
<dbReference type="GO" id="GO:0051082">
    <property type="term" value="F:unfolded protein binding"/>
    <property type="evidence" value="ECO:0007669"/>
    <property type="project" value="TreeGrafter"/>
</dbReference>
<dbReference type="GO" id="GO:0042803">
    <property type="term" value="F:protein homodimerization activity"/>
    <property type="evidence" value="ECO:0007669"/>
    <property type="project" value="InterPro"/>
</dbReference>
<dbReference type="Gene3D" id="3.90.20.20">
    <property type="match status" value="1"/>
</dbReference>
<evidence type="ECO:0000256" key="8">
    <source>
        <dbReference type="ARBA" id="ARBA00072274"/>
    </source>
</evidence>
<evidence type="ECO:0000256" key="10">
    <source>
        <dbReference type="HAMAP-Rule" id="MF_01151"/>
    </source>
</evidence>
<evidence type="ECO:0000256" key="11">
    <source>
        <dbReference type="RuleBase" id="RU000639"/>
    </source>
</evidence>
<comment type="similarity">
    <text evidence="2 10 12">Belongs to the GrpE family.</text>
</comment>
<dbReference type="HAMAP" id="MF_01151">
    <property type="entry name" value="GrpE"/>
    <property type="match status" value="1"/>
</dbReference>
<protein>
    <recommendedName>
        <fullName evidence="8 10">Protein GrpE</fullName>
    </recommendedName>
    <alternativeName>
        <fullName evidence="9 10">HSP-70 cofactor</fullName>
    </alternativeName>
</protein>
<sequence>MSNKEEKQTVEEVNTAVDAEMVQEETNENVDDQPVSEEEAVEEETVSVEDYNQLKDDFEEMKNKMLRVQADFDNFRRRTKIEQETAAKYRSQRLAEELLPAMDNFERAMQVSPESDDAKSLLKGVEMVYNQIGQALEKEGITPIEAVGQPFDPNLHQAIMQVEDDQFDSNTVVEEMQRGYQLKDRVIRPSMVKVNA</sequence>
<keyword evidence="5 10" id="KW-0346">Stress response</keyword>
<dbReference type="SUPFAM" id="SSF51064">
    <property type="entry name" value="Head domain of nucleotide exchange factor GrpE"/>
    <property type="match status" value="1"/>
</dbReference>
<dbReference type="GO" id="GO:0006457">
    <property type="term" value="P:protein folding"/>
    <property type="evidence" value="ECO:0007669"/>
    <property type="project" value="InterPro"/>
</dbReference>
<keyword evidence="6 10" id="KW-0143">Chaperone</keyword>
<reference evidence="14" key="1">
    <citation type="submission" date="2009-10" db="EMBL/GenBank/DDBJ databases">
        <title>Complete sequence of Bacillus selenitireducens MLS10.</title>
        <authorList>
            <consortium name="US DOE Joint Genome Institute"/>
            <person name="Lucas S."/>
            <person name="Copeland A."/>
            <person name="Lapidus A."/>
            <person name="Glavina del Rio T."/>
            <person name="Dalin E."/>
            <person name="Tice H."/>
            <person name="Bruce D."/>
            <person name="Goodwin L."/>
            <person name="Pitluck S."/>
            <person name="Sims D."/>
            <person name="Brettin T."/>
            <person name="Detter J.C."/>
            <person name="Han C."/>
            <person name="Larimer F."/>
            <person name="Land M."/>
            <person name="Hauser L."/>
            <person name="Kyrpides N."/>
            <person name="Ovchinnikova G."/>
            <person name="Stolz J."/>
        </authorList>
    </citation>
    <scope>NUCLEOTIDE SEQUENCE [LARGE SCALE GENOMIC DNA]</scope>
    <source>
        <strain evidence="14">MLS10</strain>
    </source>
</reference>
<evidence type="ECO:0000256" key="9">
    <source>
        <dbReference type="ARBA" id="ARBA00076414"/>
    </source>
</evidence>
<evidence type="ECO:0000256" key="13">
    <source>
        <dbReference type="SAM" id="MobiDB-lite"/>
    </source>
</evidence>
<gene>
    <name evidence="10" type="primary">grpE</name>
    <name evidence="14" type="ordered locus">Bsel_2369</name>
</gene>
<feature type="region of interest" description="Disordered" evidence="13">
    <location>
        <begin position="1"/>
        <end position="52"/>
    </location>
</feature>
<name>D6XWB7_BACIE</name>
<dbReference type="eggNOG" id="COG0576">
    <property type="taxonomic scope" value="Bacteria"/>
</dbReference>
<dbReference type="Pfam" id="PF01025">
    <property type="entry name" value="GrpE"/>
    <property type="match status" value="1"/>
</dbReference>
<dbReference type="KEGG" id="bse:Bsel_2369"/>
<dbReference type="InterPro" id="IPR000740">
    <property type="entry name" value="GrpE"/>
</dbReference>
<comment type="subunit">
    <text evidence="3 10">Homodimer.</text>
</comment>
<dbReference type="Proteomes" id="UP000000271">
    <property type="component" value="Chromosome"/>
</dbReference>
<dbReference type="EMBL" id="CP001791">
    <property type="protein sequence ID" value="ADH99871.1"/>
    <property type="molecule type" value="Genomic_DNA"/>
</dbReference>
<dbReference type="NCBIfam" id="NF010738">
    <property type="entry name" value="PRK14140.1"/>
    <property type="match status" value="1"/>
</dbReference>
<accession>D6XWB7</accession>
<dbReference type="CDD" id="cd00446">
    <property type="entry name" value="GrpE"/>
    <property type="match status" value="1"/>
</dbReference>
<dbReference type="GO" id="GO:0005737">
    <property type="term" value="C:cytoplasm"/>
    <property type="evidence" value="ECO:0007669"/>
    <property type="project" value="UniProtKB-SubCell"/>
</dbReference>
<evidence type="ECO:0000256" key="5">
    <source>
        <dbReference type="ARBA" id="ARBA00023016"/>
    </source>
</evidence>
<dbReference type="FunFam" id="2.30.22.10:FF:000001">
    <property type="entry name" value="Protein GrpE"/>
    <property type="match status" value="1"/>
</dbReference>
<evidence type="ECO:0000256" key="12">
    <source>
        <dbReference type="RuleBase" id="RU004478"/>
    </source>
</evidence>
<dbReference type="PANTHER" id="PTHR21237">
    <property type="entry name" value="GRPE PROTEIN"/>
    <property type="match status" value="1"/>
</dbReference>
<evidence type="ECO:0000256" key="7">
    <source>
        <dbReference type="ARBA" id="ARBA00053401"/>
    </source>
</evidence>
<dbReference type="PANTHER" id="PTHR21237:SF23">
    <property type="entry name" value="GRPE PROTEIN HOMOLOG, MITOCHONDRIAL"/>
    <property type="match status" value="1"/>
</dbReference>
<dbReference type="GO" id="GO:0000774">
    <property type="term" value="F:adenyl-nucleotide exchange factor activity"/>
    <property type="evidence" value="ECO:0007669"/>
    <property type="project" value="InterPro"/>
</dbReference>
<dbReference type="InterPro" id="IPR009012">
    <property type="entry name" value="GrpE_head"/>
</dbReference>